<accession>A0A1J1J903</accession>
<organism evidence="1 2">
    <name type="scientific">Clunio marinus</name>
    <dbReference type="NCBI Taxonomy" id="568069"/>
    <lineage>
        <taxon>Eukaryota</taxon>
        <taxon>Metazoa</taxon>
        <taxon>Ecdysozoa</taxon>
        <taxon>Arthropoda</taxon>
        <taxon>Hexapoda</taxon>
        <taxon>Insecta</taxon>
        <taxon>Pterygota</taxon>
        <taxon>Neoptera</taxon>
        <taxon>Endopterygota</taxon>
        <taxon>Diptera</taxon>
        <taxon>Nematocera</taxon>
        <taxon>Chironomoidea</taxon>
        <taxon>Chironomidae</taxon>
        <taxon>Clunio</taxon>
    </lineage>
</organism>
<dbReference type="AlphaFoldDB" id="A0A1J1J903"/>
<proteinExistence type="predicted"/>
<protein>
    <submittedName>
        <fullName evidence="1">CLUMA_CG021544, isoform A</fullName>
    </submittedName>
</protein>
<dbReference type="Proteomes" id="UP000183832">
    <property type="component" value="Unassembled WGS sequence"/>
</dbReference>
<keyword evidence="2" id="KW-1185">Reference proteome</keyword>
<dbReference type="EMBL" id="CVRI01000075">
    <property type="protein sequence ID" value="CRL08538.1"/>
    <property type="molecule type" value="Genomic_DNA"/>
</dbReference>
<evidence type="ECO:0000313" key="1">
    <source>
        <dbReference type="EMBL" id="CRL08538.1"/>
    </source>
</evidence>
<sequence length="60" mass="7343">MLCVSQHNNVNWVVTTVIMNEVRQFTMLDETESFLTSRIFMRNVYGNWLLELVFREFPRW</sequence>
<evidence type="ECO:0000313" key="2">
    <source>
        <dbReference type="Proteomes" id="UP000183832"/>
    </source>
</evidence>
<gene>
    <name evidence="1" type="ORF">CLUMA_CG021544</name>
</gene>
<reference evidence="1 2" key="1">
    <citation type="submission" date="2015-04" db="EMBL/GenBank/DDBJ databases">
        <authorList>
            <person name="Syromyatnikov M.Y."/>
            <person name="Popov V.N."/>
        </authorList>
    </citation>
    <scope>NUCLEOTIDE SEQUENCE [LARGE SCALE GENOMIC DNA]</scope>
</reference>
<name>A0A1J1J903_9DIPT</name>